<dbReference type="InterPro" id="IPR000160">
    <property type="entry name" value="GGDEF_dom"/>
</dbReference>
<evidence type="ECO:0000256" key="4">
    <source>
        <dbReference type="ARBA" id="ARBA00022692"/>
    </source>
</evidence>
<dbReference type="FunFam" id="3.30.70.270:FF:000001">
    <property type="entry name" value="Diguanylate cyclase domain protein"/>
    <property type="match status" value="1"/>
</dbReference>
<evidence type="ECO:0000259" key="9">
    <source>
        <dbReference type="PROSITE" id="PS50113"/>
    </source>
</evidence>
<dbReference type="InterPro" id="IPR035919">
    <property type="entry name" value="EAL_sf"/>
</dbReference>
<dbReference type="PROSITE" id="PS50887">
    <property type="entry name" value="GGDEF"/>
    <property type="match status" value="1"/>
</dbReference>
<dbReference type="OrthoDB" id="8416215at2"/>
<feature type="domain" description="PAC" evidence="9">
    <location>
        <begin position="555"/>
        <end position="605"/>
    </location>
</feature>
<dbReference type="GO" id="GO:0003824">
    <property type="term" value="F:catalytic activity"/>
    <property type="evidence" value="ECO:0007669"/>
    <property type="project" value="UniProtKB-ARBA"/>
</dbReference>
<dbReference type="Pfam" id="PF02743">
    <property type="entry name" value="dCache_1"/>
    <property type="match status" value="1"/>
</dbReference>
<dbReference type="SMART" id="SM00267">
    <property type="entry name" value="GGDEF"/>
    <property type="match status" value="1"/>
</dbReference>
<organism evidence="12 13">
    <name type="scientific">Aliikangiella coralliicola</name>
    <dbReference type="NCBI Taxonomy" id="2592383"/>
    <lineage>
        <taxon>Bacteria</taxon>
        <taxon>Pseudomonadati</taxon>
        <taxon>Pseudomonadota</taxon>
        <taxon>Gammaproteobacteria</taxon>
        <taxon>Oceanospirillales</taxon>
        <taxon>Pleioneaceae</taxon>
        <taxon>Aliikangiella</taxon>
    </lineage>
</organism>
<dbReference type="GO" id="GO:0005886">
    <property type="term" value="C:plasma membrane"/>
    <property type="evidence" value="ECO:0007669"/>
    <property type="project" value="UniProtKB-SubCell"/>
</dbReference>
<dbReference type="CDD" id="cd01949">
    <property type="entry name" value="GGDEF"/>
    <property type="match status" value="1"/>
</dbReference>
<dbReference type="NCBIfam" id="TIGR00254">
    <property type="entry name" value="GGDEF"/>
    <property type="match status" value="1"/>
</dbReference>
<dbReference type="InterPro" id="IPR052155">
    <property type="entry name" value="Biofilm_reg_signaling"/>
</dbReference>
<dbReference type="InterPro" id="IPR013767">
    <property type="entry name" value="PAS_fold"/>
</dbReference>
<keyword evidence="3" id="KW-1003">Cell membrane</keyword>
<dbReference type="Pfam" id="PF00563">
    <property type="entry name" value="EAL"/>
    <property type="match status" value="1"/>
</dbReference>
<dbReference type="SMART" id="SM00091">
    <property type="entry name" value="PAS"/>
    <property type="match status" value="1"/>
</dbReference>
<dbReference type="RefSeq" id="WP_142934039.1">
    <property type="nucleotide sequence ID" value="NZ_ML660170.1"/>
</dbReference>
<dbReference type="AlphaFoldDB" id="A0A545U4N6"/>
<dbReference type="SUPFAM" id="SSF55073">
    <property type="entry name" value="Nucleotide cyclase"/>
    <property type="match status" value="1"/>
</dbReference>
<dbReference type="Pfam" id="PF00989">
    <property type="entry name" value="PAS"/>
    <property type="match status" value="1"/>
</dbReference>
<keyword evidence="6 7" id="KW-0472">Membrane</keyword>
<keyword evidence="4 7" id="KW-0812">Transmembrane</keyword>
<evidence type="ECO:0000256" key="6">
    <source>
        <dbReference type="ARBA" id="ARBA00023136"/>
    </source>
</evidence>
<dbReference type="InterPro" id="IPR033479">
    <property type="entry name" value="dCache_1"/>
</dbReference>
<feature type="domain" description="EAL" evidence="10">
    <location>
        <begin position="779"/>
        <end position="1033"/>
    </location>
</feature>
<evidence type="ECO:0000313" key="13">
    <source>
        <dbReference type="Proteomes" id="UP000315439"/>
    </source>
</evidence>
<comment type="cofactor">
    <cofactor evidence="1">
        <name>Mg(2+)</name>
        <dbReference type="ChEBI" id="CHEBI:18420"/>
    </cofactor>
</comment>
<dbReference type="Gene3D" id="3.20.20.450">
    <property type="entry name" value="EAL domain"/>
    <property type="match status" value="1"/>
</dbReference>
<dbReference type="PROSITE" id="PS50883">
    <property type="entry name" value="EAL"/>
    <property type="match status" value="1"/>
</dbReference>
<dbReference type="SMART" id="SM00052">
    <property type="entry name" value="EAL"/>
    <property type="match status" value="1"/>
</dbReference>
<comment type="subcellular location">
    <subcellularLocation>
        <location evidence="2">Cell membrane</location>
        <topology evidence="2">Multi-pass membrane protein</topology>
    </subcellularLocation>
</comment>
<protein>
    <submittedName>
        <fullName evidence="12">EAL domain-containing protein</fullName>
    </submittedName>
</protein>
<evidence type="ECO:0000313" key="12">
    <source>
        <dbReference type="EMBL" id="TQV84428.1"/>
    </source>
</evidence>
<dbReference type="EMBL" id="VIKS01000014">
    <property type="protein sequence ID" value="TQV84428.1"/>
    <property type="molecule type" value="Genomic_DNA"/>
</dbReference>
<evidence type="ECO:0000259" key="11">
    <source>
        <dbReference type="PROSITE" id="PS50887"/>
    </source>
</evidence>
<evidence type="ECO:0000256" key="3">
    <source>
        <dbReference type="ARBA" id="ARBA00022475"/>
    </source>
</evidence>
<dbReference type="Gene3D" id="3.30.70.270">
    <property type="match status" value="1"/>
</dbReference>
<dbReference type="PANTHER" id="PTHR44757:SF2">
    <property type="entry name" value="BIOFILM ARCHITECTURE MAINTENANCE PROTEIN MBAA"/>
    <property type="match status" value="1"/>
</dbReference>
<feature type="domain" description="PAS" evidence="8">
    <location>
        <begin position="478"/>
        <end position="548"/>
    </location>
</feature>
<dbReference type="CDD" id="cd01948">
    <property type="entry name" value="EAL"/>
    <property type="match status" value="1"/>
</dbReference>
<dbReference type="InterPro" id="IPR035965">
    <property type="entry name" value="PAS-like_dom_sf"/>
</dbReference>
<evidence type="ECO:0000259" key="10">
    <source>
        <dbReference type="PROSITE" id="PS50883"/>
    </source>
</evidence>
<evidence type="ECO:0000256" key="5">
    <source>
        <dbReference type="ARBA" id="ARBA00022989"/>
    </source>
</evidence>
<evidence type="ECO:0000259" key="8">
    <source>
        <dbReference type="PROSITE" id="PS50112"/>
    </source>
</evidence>
<name>A0A545U4N6_9GAMM</name>
<dbReference type="NCBIfam" id="TIGR00229">
    <property type="entry name" value="sensory_box"/>
    <property type="match status" value="1"/>
</dbReference>
<evidence type="ECO:0000256" key="7">
    <source>
        <dbReference type="SAM" id="Phobius"/>
    </source>
</evidence>
<keyword evidence="5 7" id="KW-1133">Transmembrane helix</keyword>
<evidence type="ECO:0000256" key="1">
    <source>
        <dbReference type="ARBA" id="ARBA00001946"/>
    </source>
</evidence>
<dbReference type="InterPro" id="IPR000700">
    <property type="entry name" value="PAS-assoc_C"/>
</dbReference>
<evidence type="ECO:0000256" key="2">
    <source>
        <dbReference type="ARBA" id="ARBA00004651"/>
    </source>
</evidence>
<dbReference type="Pfam" id="PF00990">
    <property type="entry name" value="GGDEF"/>
    <property type="match status" value="1"/>
</dbReference>
<dbReference type="CDD" id="cd00130">
    <property type="entry name" value="PAS"/>
    <property type="match status" value="1"/>
</dbReference>
<dbReference type="InterPro" id="IPR000014">
    <property type="entry name" value="PAS"/>
</dbReference>
<comment type="caution">
    <text evidence="12">The sequence shown here is derived from an EMBL/GenBank/DDBJ whole genome shotgun (WGS) entry which is preliminary data.</text>
</comment>
<feature type="transmembrane region" description="Helical" evidence="7">
    <location>
        <begin position="390"/>
        <end position="409"/>
    </location>
</feature>
<dbReference type="InterPro" id="IPR001633">
    <property type="entry name" value="EAL_dom"/>
</dbReference>
<proteinExistence type="predicted"/>
<feature type="domain" description="GGDEF" evidence="11">
    <location>
        <begin position="637"/>
        <end position="770"/>
    </location>
</feature>
<gene>
    <name evidence="12" type="ORF">FLL46_22685</name>
</gene>
<accession>A0A545U4N6</accession>
<dbReference type="PANTHER" id="PTHR44757">
    <property type="entry name" value="DIGUANYLATE CYCLASE DGCP"/>
    <property type="match status" value="1"/>
</dbReference>
<dbReference type="SUPFAM" id="SSF55785">
    <property type="entry name" value="PYP-like sensor domain (PAS domain)"/>
    <property type="match status" value="1"/>
</dbReference>
<keyword evidence="13" id="KW-1185">Reference proteome</keyword>
<reference evidence="12 13" key="1">
    <citation type="submission" date="2019-07" db="EMBL/GenBank/DDBJ databases">
        <title>Draft genome for Aliikangiella sp. M105.</title>
        <authorList>
            <person name="Wang G."/>
        </authorList>
    </citation>
    <scope>NUCLEOTIDE SEQUENCE [LARGE SCALE GENOMIC DNA]</scope>
    <source>
        <strain evidence="12 13">M105</strain>
    </source>
</reference>
<dbReference type="SUPFAM" id="SSF141868">
    <property type="entry name" value="EAL domain-like"/>
    <property type="match status" value="1"/>
</dbReference>
<dbReference type="PROSITE" id="PS50112">
    <property type="entry name" value="PAS"/>
    <property type="match status" value="1"/>
</dbReference>
<sequence length="1033" mass="117795">MLKKVSFEKVSWYNSLQFSLAFKSLLIFVLAVLSFLMILLFIVKDLLVEAEKQILIETGVSVVGEISKITQSTETLTKAMASVATSLPKDRALFNRTIPKVIEQAGLNEVVAGGGVWPEEYRFDPTLKRSSFFWAKDESNQLQFLNDYNLPGGEGYHNEEWYVPVKHIPKDRCYWSKSYQDPYSFEPMVTCTVPMKNKRDLFTGVVTIDIKLDGLTELMKQATEKTEGYAFVVDRNNRFLSYPDWEISGDKPLEQLSEKSQEFLLASDFAAKFPDFLPVSKQLDMINENIINLFRLGNAYGSELASNLAFDSYQIDEGEAILLAAILLDDGVRRFEKERFLSSIHVERDVLFKEPVIVQIFLLPETYWKLVFVTPERTFTQKIDSEINSILFYFIAVVLLIFILGYRLIGKNIINPFSKLVYQLSSQSDEPLDESSNDEFGLVAKQINRKTQDLINSNKQMAIAIDNREHSDKLRRLSEKRFRAIANTAPDAIISVDQEGGIIDWNTAASAIFGYQRENILGRPFTRLMVPGEVNKVLQEIKLYLDGEIDALDSSLIQVQAVRKDGVIFTAELSATSWSAEEDRFFSIFMRDITERIEAEYRLRHQALHDPLTELPNRNLFNDRLCNALIQAKRNQSLVAVMIIDLDNFKIINDTLGHGTGDKLLQAVAEKVKKQKRATDTIARLGGDEFGVIQTNFEDPAKAMLFASRIRTAIAQTSTIDSNSFQVGCSIGVTIYPNDSTTSENLLRNADMAMYQAKEEGRNSIRFFVDEMDQEIQKRKEILEDIAVAIEENQFDLSFQPLINLRNDKMVAAESLIRWYHPVKGPISPAEFIPIAEQSNSINDIGRWVVKKVCEYIKEMDKLRLPQITMALNISPAQFRRENVYQSVSRIVESEKVSPRRIECEITESAVMDDMERAIEIMHGFKQSGFKLSIDDFGTGYSSLSYLKQFPINKIKIDRSFIADIENDEDSASIAKSIINLGHSMNLEVLAEGVENEAQQNWLIEHQCDLMQGYYRAKPMPFDQFVEWIGDNC</sequence>
<dbReference type="InterPro" id="IPR029787">
    <property type="entry name" value="Nucleotide_cyclase"/>
</dbReference>
<dbReference type="Proteomes" id="UP000315439">
    <property type="component" value="Unassembled WGS sequence"/>
</dbReference>
<dbReference type="Gene3D" id="3.30.450.20">
    <property type="entry name" value="PAS domain"/>
    <property type="match status" value="2"/>
</dbReference>
<dbReference type="CDD" id="cd12913">
    <property type="entry name" value="PDC1_MCP_like"/>
    <property type="match status" value="1"/>
</dbReference>
<feature type="transmembrane region" description="Helical" evidence="7">
    <location>
        <begin position="20"/>
        <end position="43"/>
    </location>
</feature>
<dbReference type="InterPro" id="IPR043128">
    <property type="entry name" value="Rev_trsase/Diguanyl_cyclase"/>
</dbReference>
<dbReference type="GO" id="GO:0006355">
    <property type="term" value="P:regulation of DNA-templated transcription"/>
    <property type="evidence" value="ECO:0007669"/>
    <property type="project" value="InterPro"/>
</dbReference>
<dbReference type="PROSITE" id="PS50113">
    <property type="entry name" value="PAC"/>
    <property type="match status" value="1"/>
</dbReference>